<dbReference type="OrthoDB" id="6707756at2"/>
<evidence type="ECO:0000313" key="1">
    <source>
        <dbReference type="EMBL" id="KYQ72413.1"/>
    </source>
</evidence>
<comment type="caution">
    <text evidence="1">The sequence shown here is derived from an EMBL/GenBank/DDBJ whole genome shotgun (WGS) entry which is preliminary data.</text>
</comment>
<dbReference type="STRING" id="1806892.AZH43_09555"/>
<keyword evidence="2" id="KW-1185">Reference proteome</keyword>
<organism evidence="1 2">
    <name type="scientific">Acinetobacter pragensis</name>
    <dbReference type="NCBI Taxonomy" id="1806892"/>
    <lineage>
        <taxon>Bacteria</taxon>
        <taxon>Pseudomonadati</taxon>
        <taxon>Pseudomonadota</taxon>
        <taxon>Gammaproteobacteria</taxon>
        <taxon>Moraxellales</taxon>
        <taxon>Moraxellaceae</taxon>
        <taxon>Acinetobacter</taxon>
    </lineage>
</organism>
<gene>
    <name evidence="1" type="ORF">AZH43_09555</name>
</gene>
<protein>
    <submittedName>
        <fullName evidence="1">Uncharacterized protein</fullName>
    </submittedName>
</protein>
<accession>A0A151Y307</accession>
<dbReference type="AlphaFoldDB" id="A0A151Y307"/>
<dbReference type="Proteomes" id="UP000076276">
    <property type="component" value="Unassembled WGS sequence"/>
</dbReference>
<proteinExistence type="predicted"/>
<reference evidence="1 2" key="1">
    <citation type="submission" date="2016-03" db="EMBL/GenBank/DDBJ databases">
        <title>Acinetobacter genomospecies 28 strain ANC 4149.</title>
        <authorList>
            <person name="Radolfova-Krizova L."/>
            <person name="Nemec A."/>
        </authorList>
    </citation>
    <scope>NUCLEOTIDE SEQUENCE [LARGE SCALE GENOMIC DNA]</scope>
    <source>
        <strain evidence="1 2">ANC 4149</strain>
    </source>
</reference>
<evidence type="ECO:0000313" key="2">
    <source>
        <dbReference type="Proteomes" id="UP000076276"/>
    </source>
</evidence>
<sequence>MFNKITSIFKSSKPSPAQLYQEEHQMEHSSVQGYIIEDVVLNEVHAARLELLSNRRVAAFDDLKALYNAAMIINEKIDLEIASGRFNASLGNTEENLQELKRFIGILNGYYRNFMRDQK</sequence>
<name>A0A151Y307_9GAMM</name>
<dbReference type="EMBL" id="LUAW01000015">
    <property type="protein sequence ID" value="KYQ72413.1"/>
    <property type="molecule type" value="Genomic_DNA"/>
</dbReference>
<dbReference type="RefSeq" id="WP_067667733.1">
    <property type="nucleotide sequence ID" value="NZ_CBCSIK010000010.1"/>
</dbReference>